<protein>
    <recommendedName>
        <fullName evidence="9">Mothers against decapentaplegic homolog</fullName>
        <shortName evidence="9">MAD homolog</shortName>
        <shortName evidence="9">Mothers against DPP homolog</shortName>
    </recommendedName>
    <alternativeName>
        <fullName evidence="9">SMAD family member</fullName>
    </alternativeName>
</protein>
<dbReference type="GO" id="GO:0046872">
    <property type="term" value="F:metal ion binding"/>
    <property type="evidence" value="ECO:0007669"/>
    <property type="project" value="UniProtKB-KW"/>
</dbReference>
<dbReference type="InterPro" id="IPR001132">
    <property type="entry name" value="SMAD_dom_Dwarfin-type"/>
</dbReference>
<evidence type="ECO:0000256" key="6">
    <source>
        <dbReference type="ARBA" id="ARBA00023125"/>
    </source>
</evidence>
<keyword evidence="8 9" id="KW-0539">Nucleus</keyword>
<feature type="domain" description="MH2" evidence="13">
    <location>
        <begin position="390"/>
        <end position="620"/>
    </location>
</feature>
<dbReference type="GO" id="GO:0030509">
    <property type="term" value="P:BMP signaling pathway"/>
    <property type="evidence" value="ECO:0007669"/>
    <property type="project" value="TreeGrafter"/>
</dbReference>
<dbReference type="InterPro" id="IPR008984">
    <property type="entry name" value="SMAD_FHA_dom_sf"/>
</dbReference>
<dbReference type="AlphaFoldDB" id="A0A0U2UZC5"/>
<keyword evidence="10" id="KW-0175">Coiled coil</keyword>
<dbReference type="CDD" id="cd10492">
    <property type="entry name" value="MH1_SMAD_4"/>
    <property type="match status" value="1"/>
</dbReference>
<evidence type="ECO:0000259" key="13">
    <source>
        <dbReference type="PROSITE" id="PS51076"/>
    </source>
</evidence>
<evidence type="ECO:0000256" key="4">
    <source>
        <dbReference type="ARBA" id="ARBA00022833"/>
    </source>
</evidence>
<sequence length="620" mass="67340">MSNAVTSNDACLSIVHSLMCHRQGGESESFAKRAIESLVKKLKEKRDELDSLITAITTNGAHPSKCVTIQRTLDGRLQVAGRKGFPHVIYARLWRWPDLHKNELKHMKFCQYAFDLKCDSVCVNPYHYERVVSPGIDLSGLTLHQTGPPSRLVKDEFVHECVQVEGAPTGSNGSLQTIQHPAVQQTQLPHPPPTQSDGYPNRPTILPPPHTTDHVGSPPGQPVPTNSLAGSNGFIGPDPMQPSLSHMEHNIPSSAMVSHIGGPPVPPGHPPEKPYIVPQPSPHAPPVSVPVPVPVPPPPPPPGAPPKVVMDHSQPRLHQSNHSFGRESSESSRNTTTWAGDNTRAYRGTMEAHLSANIPPSGPFWQGNSQMQSDAALSQALSNHPGPEHWCSIAYFELDQQVGEIFKVPSSCPTVTVDGYVDPSGGDRFCLGQLSNVHRTEASERARLHIGRGVQLDLRGEGDVWVRCLSDHAVFVQSYYLDREAGRAPGDAVHKIYPNAYIKVFDLRQCHQQMRQQAATAQAAAAAQAAAVAGNVPGASSVGGIAPAVTYSAAAGIGVDDLRRLCILRMSFVKGWGPDYPRQSIKQTPCWIEIHLHRALQLLDEVLHTMPICNARPIVE</sequence>
<dbReference type="OrthoDB" id="5875866at2759"/>
<evidence type="ECO:0000256" key="5">
    <source>
        <dbReference type="ARBA" id="ARBA00023015"/>
    </source>
</evidence>
<evidence type="ECO:0000256" key="3">
    <source>
        <dbReference type="ARBA" id="ARBA00022723"/>
    </source>
</evidence>
<evidence type="ECO:0000256" key="2">
    <source>
        <dbReference type="ARBA" id="ARBA00022490"/>
    </source>
</evidence>
<evidence type="ECO:0000259" key="12">
    <source>
        <dbReference type="PROSITE" id="PS51075"/>
    </source>
</evidence>
<evidence type="ECO:0000256" key="10">
    <source>
        <dbReference type="SAM" id="Coils"/>
    </source>
</evidence>
<dbReference type="PROSITE" id="PS51076">
    <property type="entry name" value="MH2"/>
    <property type="match status" value="1"/>
</dbReference>
<comment type="similarity">
    <text evidence="1 9">Belongs to the dwarfin/SMAD family.</text>
</comment>
<dbReference type="GO" id="GO:0005737">
    <property type="term" value="C:cytoplasm"/>
    <property type="evidence" value="ECO:0007669"/>
    <property type="project" value="UniProtKB-SubCell"/>
</dbReference>
<dbReference type="GO" id="GO:0060395">
    <property type="term" value="P:SMAD protein signal transduction"/>
    <property type="evidence" value="ECO:0007669"/>
    <property type="project" value="TreeGrafter"/>
</dbReference>
<dbReference type="Pfam" id="PF03166">
    <property type="entry name" value="MH2"/>
    <property type="match status" value="1"/>
</dbReference>
<comment type="subcellular location">
    <subcellularLocation>
        <location evidence="9">Cytoplasm</location>
    </subcellularLocation>
    <subcellularLocation>
        <location evidence="9">Nucleus</location>
    </subcellularLocation>
</comment>
<evidence type="ECO:0000256" key="7">
    <source>
        <dbReference type="ARBA" id="ARBA00023163"/>
    </source>
</evidence>
<dbReference type="SUPFAM" id="SSF56366">
    <property type="entry name" value="SMAD MH1 domain"/>
    <property type="match status" value="1"/>
</dbReference>
<dbReference type="GO" id="GO:0000978">
    <property type="term" value="F:RNA polymerase II cis-regulatory region sequence-specific DNA binding"/>
    <property type="evidence" value="ECO:0007669"/>
    <property type="project" value="TreeGrafter"/>
</dbReference>
<dbReference type="InterPro" id="IPR003619">
    <property type="entry name" value="MAD_homology1_Dwarfin-type"/>
</dbReference>
<dbReference type="GO" id="GO:0071144">
    <property type="term" value="C:heteromeric SMAD protein complex"/>
    <property type="evidence" value="ECO:0007669"/>
    <property type="project" value="TreeGrafter"/>
</dbReference>
<dbReference type="PANTHER" id="PTHR13703">
    <property type="entry name" value="SMAD"/>
    <property type="match status" value="1"/>
</dbReference>
<keyword evidence="2 9" id="KW-0963">Cytoplasm</keyword>
<dbReference type="GO" id="GO:0030154">
    <property type="term" value="P:cell differentiation"/>
    <property type="evidence" value="ECO:0007669"/>
    <property type="project" value="TreeGrafter"/>
</dbReference>
<evidence type="ECO:0000256" key="8">
    <source>
        <dbReference type="ARBA" id="ARBA00023242"/>
    </source>
</evidence>
<dbReference type="InterPro" id="IPR017855">
    <property type="entry name" value="SMAD-like_dom_sf"/>
</dbReference>
<dbReference type="FunFam" id="2.60.200.10:FF:000002">
    <property type="entry name" value="Mothers against decapentaplegic homolog"/>
    <property type="match status" value="1"/>
</dbReference>
<evidence type="ECO:0000256" key="11">
    <source>
        <dbReference type="SAM" id="MobiDB-lite"/>
    </source>
</evidence>
<dbReference type="GO" id="GO:0000981">
    <property type="term" value="F:DNA-binding transcription factor activity, RNA polymerase II-specific"/>
    <property type="evidence" value="ECO:0007669"/>
    <property type="project" value="TreeGrafter"/>
</dbReference>
<dbReference type="GO" id="GO:0070411">
    <property type="term" value="F:I-SMAD binding"/>
    <property type="evidence" value="ECO:0007669"/>
    <property type="project" value="TreeGrafter"/>
</dbReference>
<keyword evidence="5 9" id="KW-0805">Transcription regulation</keyword>
<evidence type="ECO:0000256" key="9">
    <source>
        <dbReference type="RuleBase" id="RU361195"/>
    </source>
</evidence>
<proteinExistence type="evidence at transcript level"/>
<feature type="region of interest" description="Disordered" evidence="11">
    <location>
        <begin position="185"/>
        <end position="340"/>
    </location>
</feature>
<organism evidence="14">
    <name type="scientific">Saccoglossus kowalevskii</name>
    <name type="common">Acorn worm</name>
    <dbReference type="NCBI Taxonomy" id="10224"/>
    <lineage>
        <taxon>Eukaryota</taxon>
        <taxon>Metazoa</taxon>
        <taxon>Hemichordata</taxon>
        <taxon>Enteropneusta</taxon>
        <taxon>Harrimaniidae</taxon>
        <taxon>Saccoglossus</taxon>
    </lineage>
</organism>
<dbReference type="PROSITE" id="PS51075">
    <property type="entry name" value="MH1"/>
    <property type="match status" value="1"/>
</dbReference>
<dbReference type="SUPFAM" id="SSF49879">
    <property type="entry name" value="SMAD/FHA domain"/>
    <property type="match status" value="1"/>
</dbReference>
<feature type="domain" description="MH1" evidence="12">
    <location>
        <begin position="13"/>
        <end position="137"/>
    </location>
</feature>
<accession>A0A0U2UZC5</accession>
<dbReference type="CDD" id="cd10498">
    <property type="entry name" value="MH2_SMAD_4"/>
    <property type="match status" value="1"/>
</dbReference>
<dbReference type="Gene3D" id="2.60.200.10">
    <property type="match status" value="1"/>
</dbReference>
<feature type="compositionally biased region" description="Pro residues" evidence="11">
    <location>
        <begin position="277"/>
        <end position="305"/>
    </location>
</feature>
<dbReference type="InterPro" id="IPR013790">
    <property type="entry name" value="Dwarfin"/>
</dbReference>
<evidence type="ECO:0000256" key="1">
    <source>
        <dbReference type="ARBA" id="ARBA00005545"/>
    </source>
</evidence>
<dbReference type="Pfam" id="PF03165">
    <property type="entry name" value="MH1"/>
    <property type="match status" value="1"/>
</dbReference>
<dbReference type="FunFam" id="3.90.520.10:FF:000002">
    <property type="entry name" value="Mothers against decapentaplegic homolog"/>
    <property type="match status" value="1"/>
</dbReference>
<keyword evidence="7 9" id="KW-0804">Transcription</keyword>
<name>A0A0U2UZC5_SACKO</name>
<reference evidence="14" key="1">
    <citation type="journal article" date="2015" name="Nature">
        <title>Hemichordate genomes and deuterostome origins.</title>
        <authorList>
            <person name="Simakov O."/>
            <person name="Kawashima T."/>
            <person name="Marletaz F."/>
            <person name="Jenkins J."/>
            <person name="Koyanagi R."/>
            <person name="Mitros T."/>
            <person name="Hisata K."/>
            <person name="Bredeson J."/>
            <person name="Shoguchi E."/>
            <person name="Gyoja F."/>
            <person name="Yue J.X."/>
            <person name="Chen Y.C."/>
            <person name="Freeman R.M.Jr."/>
            <person name="Sasaki A."/>
            <person name="Hikosaka-Katayama T."/>
            <person name="Sato A."/>
            <person name="Fujie M."/>
            <person name="Baughman K.W."/>
            <person name="Levine J."/>
            <person name="Gonzalez P."/>
            <person name="Cameron C."/>
            <person name="Fritzenwanker J.H."/>
            <person name="Pani A.M."/>
            <person name="Goto H."/>
            <person name="Kanda M."/>
            <person name="Arakaki N."/>
            <person name="Yamasaki S."/>
            <person name="Qu J."/>
            <person name="Cree A."/>
            <person name="Ding Y."/>
            <person name="Dinh H.H."/>
            <person name="Dugan S."/>
            <person name="Holder M."/>
            <person name="Jhangiani S.N."/>
            <person name="Kovar C.L."/>
            <person name="Lee S.L."/>
            <person name="Lewis L.R."/>
            <person name="Morton D."/>
            <person name="Nazareth L.V."/>
            <person name="Okwuonu G."/>
            <person name="Santibanez J."/>
            <person name="Chen R."/>
            <person name="Richards S."/>
            <person name="Muzny D.M."/>
            <person name="Gillis A."/>
            <person name="Peshkin L."/>
            <person name="Wu M."/>
            <person name="Humphreys T."/>
            <person name="Su Y.H."/>
            <person name="Putnam N.H."/>
            <person name="Schmutz J."/>
            <person name="Fujiyama A."/>
            <person name="Yu J.K."/>
            <person name="Tagawa K."/>
            <person name="Worley K.C."/>
            <person name="Gibbs R.A."/>
            <person name="Kirschner M.W."/>
            <person name="Lowe C.J."/>
            <person name="Satoh N."/>
            <person name="Rokhsar D.S."/>
            <person name="Gerhart J."/>
        </authorList>
    </citation>
    <scope>NUCLEOTIDE SEQUENCE</scope>
</reference>
<evidence type="ECO:0000313" key="14">
    <source>
        <dbReference type="EMBL" id="ALR88691.1"/>
    </source>
</evidence>
<dbReference type="SMART" id="SM00524">
    <property type="entry name" value="DWB"/>
    <property type="match status" value="1"/>
</dbReference>
<dbReference type="GO" id="GO:0009653">
    <property type="term" value="P:anatomical structure morphogenesis"/>
    <property type="evidence" value="ECO:0007669"/>
    <property type="project" value="TreeGrafter"/>
</dbReference>
<dbReference type="PANTHER" id="PTHR13703:SF45">
    <property type="entry name" value="MOTHERS AGAINST DECAPENTAPLEGIC HOMOLOG"/>
    <property type="match status" value="1"/>
</dbReference>
<dbReference type="SMART" id="SM00523">
    <property type="entry name" value="DWA"/>
    <property type="match status" value="1"/>
</dbReference>
<keyword evidence="4" id="KW-0862">Zinc</keyword>
<dbReference type="Gene3D" id="3.90.520.10">
    <property type="entry name" value="SMAD MH1 domain"/>
    <property type="match status" value="1"/>
</dbReference>
<keyword evidence="6" id="KW-0238">DNA-binding</keyword>
<dbReference type="InterPro" id="IPR013019">
    <property type="entry name" value="MAD_homology_MH1"/>
</dbReference>
<dbReference type="EMBL" id="KU064702">
    <property type="protein sequence ID" value="ALR88691.1"/>
    <property type="molecule type" value="mRNA"/>
</dbReference>
<feature type="coiled-coil region" evidence="10">
    <location>
        <begin position="32"/>
        <end position="59"/>
    </location>
</feature>
<dbReference type="InterPro" id="IPR036578">
    <property type="entry name" value="SMAD_MH1_sf"/>
</dbReference>
<keyword evidence="3" id="KW-0479">Metal-binding</keyword>